<dbReference type="AlphaFoldDB" id="A0A564YZ68"/>
<dbReference type="EMBL" id="CABIJS010000488">
    <property type="protein sequence ID" value="VUZ52319.1"/>
    <property type="molecule type" value="Genomic_DNA"/>
</dbReference>
<gene>
    <name evidence="1" type="ORF">WMSIL1_LOCUS10867</name>
</gene>
<proteinExistence type="predicted"/>
<reference evidence="1 2" key="1">
    <citation type="submission" date="2019-07" db="EMBL/GenBank/DDBJ databases">
        <authorList>
            <person name="Jastrzebski P J."/>
            <person name="Paukszto L."/>
            <person name="Jastrzebski P J."/>
        </authorList>
    </citation>
    <scope>NUCLEOTIDE SEQUENCE [LARGE SCALE GENOMIC DNA]</scope>
    <source>
        <strain evidence="1 2">WMS-il1</strain>
    </source>
</reference>
<evidence type="ECO:0000313" key="2">
    <source>
        <dbReference type="Proteomes" id="UP000321570"/>
    </source>
</evidence>
<organism evidence="1 2">
    <name type="scientific">Hymenolepis diminuta</name>
    <name type="common">Rat tapeworm</name>
    <dbReference type="NCBI Taxonomy" id="6216"/>
    <lineage>
        <taxon>Eukaryota</taxon>
        <taxon>Metazoa</taxon>
        <taxon>Spiralia</taxon>
        <taxon>Lophotrochozoa</taxon>
        <taxon>Platyhelminthes</taxon>
        <taxon>Cestoda</taxon>
        <taxon>Eucestoda</taxon>
        <taxon>Cyclophyllidea</taxon>
        <taxon>Hymenolepididae</taxon>
        <taxon>Hymenolepis</taxon>
    </lineage>
</organism>
<dbReference type="Proteomes" id="UP000321570">
    <property type="component" value="Unassembled WGS sequence"/>
</dbReference>
<name>A0A564YZ68_HYMDI</name>
<evidence type="ECO:0000313" key="1">
    <source>
        <dbReference type="EMBL" id="VUZ52319.1"/>
    </source>
</evidence>
<keyword evidence="2" id="KW-1185">Reference proteome</keyword>
<sequence length="64" mass="7181">MKWMSMVKPECVMRIISVPQFAIVSSNMGTDPLHIILGVFDLPSLGNDGNSKIQLPVIIHIYFH</sequence>
<accession>A0A564YZ68</accession>
<protein>
    <submittedName>
        <fullName evidence="1">Uncharacterized protein</fullName>
    </submittedName>
</protein>